<dbReference type="InterPro" id="IPR027624">
    <property type="entry name" value="TOMM_cyclo_SagD"/>
</dbReference>
<dbReference type="Proteomes" id="UP001614394">
    <property type="component" value="Unassembled WGS sequence"/>
</dbReference>
<dbReference type="Gene3D" id="3.30.1330.230">
    <property type="match status" value="1"/>
</dbReference>
<name>A0ABW8C1Y9_9ACTN</name>
<accession>A0ABW8C1Y9</accession>
<organism evidence="2 3">
    <name type="scientific">Streptomyces fildesensis</name>
    <dbReference type="NCBI Taxonomy" id="375757"/>
    <lineage>
        <taxon>Bacteria</taxon>
        <taxon>Bacillati</taxon>
        <taxon>Actinomycetota</taxon>
        <taxon>Actinomycetes</taxon>
        <taxon>Kitasatosporales</taxon>
        <taxon>Streptomycetaceae</taxon>
        <taxon>Streptomyces</taxon>
    </lineage>
</organism>
<dbReference type="PANTHER" id="PTHR37809">
    <property type="entry name" value="RIBOSOMAL PROTEIN S12 METHYLTHIOTRANSFERASE ACCESSORY FACTOR YCAO"/>
    <property type="match status" value="1"/>
</dbReference>
<evidence type="ECO:0000313" key="3">
    <source>
        <dbReference type="Proteomes" id="UP001614394"/>
    </source>
</evidence>
<dbReference type="EMBL" id="JBITYG010000002">
    <property type="protein sequence ID" value="MFI9100444.1"/>
    <property type="molecule type" value="Genomic_DNA"/>
</dbReference>
<dbReference type="RefSeq" id="WP_399646998.1">
    <property type="nucleotide sequence ID" value="NZ_JBITYG010000002.1"/>
</dbReference>
<reference evidence="2 3" key="1">
    <citation type="submission" date="2024-10" db="EMBL/GenBank/DDBJ databases">
        <title>The Natural Products Discovery Center: Release of the First 8490 Sequenced Strains for Exploring Actinobacteria Biosynthetic Diversity.</title>
        <authorList>
            <person name="Kalkreuter E."/>
            <person name="Kautsar S.A."/>
            <person name="Yang D."/>
            <person name="Bader C.D."/>
            <person name="Teijaro C.N."/>
            <person name="Fluegel L."/>
            <person name="Davis C.M."/>
            <person name="Simpson J.R."/>
            <person name="Lauterbach L."/>
            <person name="Steele A.D."/>
            <person name="Gui C."/>
            <person name="Meng S."/>
            <person name="Li G."/>
            <person name="Viehrig K."/>
            <person name="Ye F."/>
            <person name="Su P."/>
            <person name="Kiefer A.F."/>
            <person name="Nichols A."/>
            <person name="Cepeda A.J."/>
            <person name="Yan W."/>
            <person name="Fan B."/>
            <person name="Jiang Y."/>
            <person name="Adhikari A."/>
            <person name="Zheng C.-J."/>
            <person name="Schuster L."/>
            <person name="Cowan T.M."/>
            <person name="Smanski M.J."/>
            <person name="Chevrette M.G."/>
            <person name="De Carvalho L.P.S."/>
            <person name="Shen B."/>
        </authorList>
    </citation>
    <scope>NUCLEOTIDE SEQUENCE [LARGE SCALE GENOMIC DNA]</scope>
    <source>
        <strain evidence="2 3">NPDC053399</strain>
    </source>
</reference>
<dbReference type="Gene3D" id="3.30.160.660">
    <property type="match status" value="1"/>
</dbReference>
<evidence type="ECO:0000313" key="2">
    <source>
        <dbReference type="EMBL" id="MFI9100444.1"/>
    </source>
</evidence>
<protein>
    <submittedName>
        <fullName evidence="2">TOMM leader peptide-binding protein</fullName>
    </submittedName>
</protein>
<dbReference type="NCBIfam" id="TIGR03882">
    <property type="entry name" value="cyclo_dehyd_2"/>
    <property type="match status" value="1"/>
</dbReference>
<dbReference type="Gene3D" id="3.90.930.60">
    <property type="match status" value="1"/>
</dbReference>
<dbReference type="InterPro" id="IPR022291">
    <property type="entry name" value="Bacteriocin_synth_cyclodeHase"/>
</dbReference>
<dbReference type="InterPro" id="IPR035985">
    <property type="entry name" value="Ubiquitin-activating_enz"/>
</dbReference>
<dbReference type="SUPFAM" id="SSF69572">
    <property type="entry name" value="Activating enzymes of the ubiquitin-like proteins"/>
    <property type="match status" value="1"/>
</dbReference>
<keyword evidence="3" id="KW-1185">Reference proteome</keyword>
<dbReference type="Pfam" id="PF02624">
    <property type="entry name" value="YcaO"/>
    <property type="match status" value="1"/>
</dbReference>
<dbReference type="PANTHER" id="PTHR37809:SF1">
    <property type="entry name" value="RIBOSOMAL PROTEIN S12 METHYLTHIOTRANSFERASE ACCESSORY FACTOR YCAO"/>
    <property type="match status" value="1"/>
</dbReference>
<dbReference type="NCBIfam" id="TIGR03604">
    <property type="entry name" value="TOMM_cyclo_SagD"/>
    <property type="match status" value="1"/>
</dbReference>
<dbReference type="Gene3D" id="3.40.50.720">
    <property type="entry name" value="NAD(P)-binding Rossmann-like Domain"/>
    <property type="match status" value="1"/>
</dbReference>
<dbReference type="Gene3D" id="3.30.40.250">
    <property type="match status" value="1"/>
</dbReference>
<dbReference type="InterPro" id="IPR003776">
    <property type="entry name" value="YcaO-like_dom"/>
</dbReference>
<evidence type="ECO:0000259" key="1">
    <source>
        <dbReference type="PROSITE" id="PS51664"/>
    </source>
</evidence>
<gene>
    <name evidence="2" type="ORF">ACIGXA_07945</name>
</gene>
<sequence length="734" mass="80345">MIDCPQLELVAPLMDGRRGLNEIIRDASRELAPEQIGYVLAQLANAALVDFRRTARTLENPARTGLAFWELAGLDGARTAARLADGSVRILTVGAVDGSAVRAALQATGLSVDTISAVAGSSCEIPRTDLSVVVCDDYLASELAAVDTAHRAAGRPWLLAKPHGADIWLGPVFQPGEGPCWNCLAHRLRGHREVENHVQRTLGRSGPLLIPQASIPPSQGVGLHMVALEAAKWMAGHRYHGQQSVLTLDNFTMTARHHAVQRRPQCTHCGDPARSTERIGRPLPLRSRTKAYANGSGDRSASPENVLARYRSQVSPVTGVVSQLGPDPAAPPGLQVYRAGHNMALGTPGLRSLRQGFRGMSAGKGVTSVEAEVGALCEALERFSGVFTGEELRVRDSLRNLGDRAIHPNRCQLFDERQYADRDGWNATHGDFHQVNQVFDADAEVDWTPVWSLTERRQRLLPTSLLYYNTPEASGRGFCSADSNGCAAGSSLEDAIVQGFLELVERDATALWWYNRTCQPGLSLSAFEEPWIAERRALYAGRNREVWALDLTADFGIPTVAALSRRTDKEDEDIVIGLGAHFDIRVALRRALTELDQMLPYVMNARPDGQGYDCTGDDILDWCRTATVADQPYLLPDPGAPLRTPGDYTYSARPDLLDDVRAIQRMVEAKGMELLVLDQTRPDIGLPVVKVIVPGLRHFWARFAPGRLYDVPVLLGRRTTPLGYEKLNPVPLFL</sequence>
<dbReference type="NCBIfam" id="TIGR00702">
    <property type="entry name" value="YcaO-type kinase domain"/>
    <property type="match status" value="1"/>
</dbReference>
<proteinExistence type="predicted"/>
<comment type="caution">
    <text evidence="2">The sequence shown here is derived from an EMBL/GenBank/DDBJ whole genome shotgun (WGS) entry which is preliminary data.</text>
</comment>
<dbReference type="PROSITE" id="PS51664">
    <property type="entry name" value="YCAO"/>
    <property type="match status" value="1"/>
</dbReference>
<feature type="domain" description="YcaO" evidence="1">
    <location>
        <begin position="363"/>
        <end position="734"/>
    </location>
</feature>